<dbReference type="PROSITE" id="PS50110">
    <property type="entry name" value="RESPONSE_REGULATORY"/>
    <property type="match status" value="1"/>
</dbReference>
<evidence type="ECO:0000259" key="17">
    <source>
        <dbReference type="PROSITE" id="PS50109"/>
    </source>
</evidence>
<keyword evidence="13" id="KW-0472">Membrane</keyword>
<dbReference type="SUPFAM" id="SSF50729">
    <property type="entry name" value="PH domain-like"/>
    <property type="match status" value="1"/>
</dbReference>
<feature type="domain" description="Histidine kinase" evidence="17">
    <location>
        <begin position="1800"/>
        <end position="2025"/>
    </location>
</feature>
<dbReference type="GO" id="GO:0016020">
    <property type="term" value="C:membrane"/>
    <property type="evidence" value="ECO:0007669"/>
    <property type="project" value="UniProtKB-SubCell"/>
</dbReference>
<comment type="subcellular location">
    <subcellularLocation>
        <location evidence="2">Membrane</location>
    </subcellularLocation>
</comment>
<dbReference type="SMART" id="SM00448">
    <property type="entry name" value="REC"/>
    <property type="match status" value="1"/>
</dbReference>
<accession>A0A8H7STM4</accession>
<dbReference type="Gene3D" id="3.30.565.10">
    <property type="entry name" value="Histidine kinase-like ATPase, C-terminal domain"/>
    <property type="match status" value="1"/>
</dbReference>
<dbReference type="Pfam" id="PF13191">
    <property type="entry name" value="AAA_16"/>
    <property type="match status" value="1"/>
</dbReference>
<dbReference type="SMART" id="SM00387">
    <property type="entry name" value="HATPase_c"/>
    <property type="match status" value="1"/>
</dbReference>
<dbReference type="SMART" id="SM00220">
    <property type="entry name" value="S_TKc"/>
    <property type="match status" value="1"/>
</dbReference>
<dbReference type="FunFam" id="1.10.287.130:FF:000002">
    <property type="entry name" value="Two-component osmosensing histidine kinase"/>
    <property type="match status" value="1"/>
</dbReference>
<keyword evidence="8" id="KW-0418">Kinase</keyword>
<dbReference type="EC" id="2.7.13.3" evidence="3"/>
<feature type="region of interest" description="Disordered" evidence="15">
    <location>
        <begin position="844"/>
        <end position="888"/>
    </location>
</feature>
<dbReference type="InterPro" id="IPR011993">
    <property type="entry name" value="PH-like_dom_sf"/>
</dbReference>
<dbReference type="SMART" id="SM00233">
    <property type="entry name" value="PH"/>
    <property type="match status" value="1"/>
</dbReference>
<evidence type="ECO:0000256" key="4">
    <source>
        <dbReference type="ARBA" id="ARBA00022448"/>
    </source>
</evidence>
<keyword evidence="10" id="KW-0902">Two-component regulatory system</keyword>
<dbReference type="SUPFAM" id="SSF55781">
    <property type="entry name" value="GAF domain-like"/>
    <property type="match status" value="1"/>
</dbReference>
<dbReference type="Gene3D" id="2.30.29.30">
    <property type="entry name" value="Pleckstrin-homology domain (PH domain)/Phosphotyrosine-binding domain (PTB)"/>
    <property type="match status" value="1"/>
</dbReference>
<dbReference type="InterPro" id="IPR003661">
    <property type="entry name" value="HisK_dim/P_dom"/>
</dbReference>
<dbReference type="PANTHER" id="PTHR45339:SF5">
    <property type="entry name" value="HISTIDINE KINASE"/>
    <property type="match status" value="1"/>
</dbReference>
<evidence type="ECO:0000256" key="2">
    <source>
        <dbReference type="ARBA" id="ARBA00004370"/>
    </source>
</evidence>
<evidence type="ECO:0000313" key="20">
    <source>
        <dbReference type="EMBL" id="KAG2233938.1"/>
    </source>
</evidence>
<feature type="compositionally biased region" description="Low complexity" evidence="15">
    <location>
        <begin position="2855"/>
        <end position="2869"/>
    </location>
</feature>
<dbReference type="InterPro" id="IPR029016">
    <property type="entry name" value="GAF-like_dom_sf"/>
</dbReference>
<dbReference type="InterPro" id="IPR027417">
    <property type="entry name" value="P-loop_NTPase"/>
</dbReference>
<feature type="compositionally biased region" description="Low complexity" evidence="15">
    <location>
        <begin position="853"/>
        <end position="868"/>
    </location>
</feature>
<dbReference type="SUPFAM" id="SSF47384">
    <property type="entry name" value="Homodimeric domain of signal transducing histidine kinase"/>
    <property type="match status" value="1"/>
</dbReference>
<feature type="region of interest" description="Disordered" evidence="15">
    <location>
        <begin position="808"/>
        <end position="828"/>
    </location>
</feature>
<comment type="catalytic activity">
    <reaction evidence="1">
        <text>ATP + protein L-histidine = ADP + protein N-phospho-L-histidine.</text>
        <dbReference type="EC" id="2.7.13.3"/>
    </reaction>
</comment>
<dbReference type="Gene3D" id="1.10.510.10">
    <property type="entry name" value="Transferase(Phosphotransferase) domain 1"/>
    <property type="match status" value="1"/>
</dbReference>
<keyword evidence="6" id="KW-0808">Transferase</keyword>
<dbReference type="InterPro" id="IPR004358">
    <property type="entry name" value="Sig_transdc_His_kin-like_C"/>
</dbReference>
<dbReference type="GO" id="GO:0008289">
    <property type="term" value="F:lipid binding"/>
    <property type="evidence" value="ECO:0007669"/>
    <property type="project" value="UniProtKB-KW"/>
</dbReference>
<dbReference type="InterPro" id="IPR011009">
    <property type="entry name" value="Kinase-like_dom_sf"/>
</dbReference>
<dbReference type="Gene3D" id="3.30.450.40">
    <property type="match status" value="1"/>
</dbReference>
<name>A0A8H7STM4_9FUNG</name>
<dbReference type="PROSITE" id="PS50109">
    <property type="entry name" value="HIS_KIN"/>
    <property type="match status" value="1"/>
</dbReference>
<evidence type="ECO:0000256" key="5">
    <source>
        <dbReference type="ARBA" id="ARBA00022553"/>
    </source>
</evidence>
<keyword evidence="7" id="KW-0547">Nucleotide-binding</keyword>
<comment type="caution">
    <text evidence="20">The sequence shown here is derived from an EMBL/GenBank/DDBJ whole genome shotgun (WGS) entry which is preliminary data.</text>
</comment>
<dbReference type="InterPro" id="IPR031468">
    <property type="entry name" value="SMP_LBD"/>
</dbReference>
<evidence type="ECO:0000256" key="10">
    <source>
        <dbReference type="ARBA" id="ARBA00023012"/>
    </source>
</evidence>
<evidence type="ECO:0000259" key="18">
    <source>
        <dbReference type="PROSITE" id="PS50110"/>
    </source>
</evidence>
<evidence type="ECO:0000256" key="11">
    <source>
        <dbReference type="ARBA" id="ARBA00023055"/>
    </source>
</evidence>
<feature type="modified residue" description="4-aspartylphosphate" evidence="14">
    <location>
        <position position="2261"/>
    </location>
</feature>
<dbReference type="SUPFAM" id="SSF52540">
    <property type="entry name" value="P-loop containing nucleoside triphosphate hydrolases"/>
    <property type="match status" value="1"/>
</dbReference>
<proteinExistence type="predicted"/>
<evidence type="ECO:0000313" key="21">
    <source>
        <dbReference type="Proteomes" id="UP000613177"/>
    </source>
</evidence>
<dbReference type="InterPro" id="IPR001789">
    <property type="entry name" value="Sig_transdc_resp-reg_receiver"/>
</dbReference>
<dbReference type="InterPro" id="IPR036097">
    <property type="entry name" value="HisK_dim/P_sf"/>
</dbReference>
<dbReference type="SMART" id="SM00388">
    <property type="entry name" value="HisKA"/>
    <property type="match status" value="1"/>
</dbReference>
<dbReference type="Pfam" id="PF02518">
    <property type="entry name" value="HATPase_c"/>
    <property type="match status" value="1"/>
</dbReference>
<sequence>MSNSGSTGSFTDSTGFSILGDTLQIPNYHFKVAPIPSLAHGENVDIVSGYRISNKKPVVAKVSPNSLRLEREYYIMKRLFQLGDGSSFLVRPLEYIHLPSGLTVVIYTDEGQNYLDPKRTSEDLTKYNYYYQPVQPASSLPSVGPKFDLSTFLRFAIKCTDCLEFIHRNNVVHGEVRLSAFQWSGEDSARVKMWNFGSGTKTLETYLTSEGWRKTANNKESMDMLQNLLVYMSPEQTGRTTYVPDHRSDIYSLGIVFFVLLTGRNPFDGGPLEILNGILSRKVPLIHEIQLEVPEVVARIIEKMTNKSPDDRYSSAYGIRADLKECLKRLNFASESAHEVIPSFPLAERDVASVFTLPKTIYGRQGTIVEMTYIIQRVAGVYKSIRSRRDKSYSAGSTLQTITSESFHTGNASVSDGISDQCSATGSYNGGTGGVLSSGIGVKSNASPSYCSGFDGSDISSGNGRIAGGHKQGVEIVSISGPGGVGKSTIFGAVQNVARQHGYVATSKFDSRHKVPYSCILKSLSQILQQILSESEEEIHSFYNHLKSHLGTQFCKIELLADLVPELKPLLDPVDSEDSEEPLNEVHLDNVETRIRFHNLFVEVFRALTQWRMVTLFLDDLHLADDPSLELIESMIGSRLKILIFIAYRDQEVTEALERLLANDYATIRNIKIDALDFDSLVDYISDALHRPLDVDRDSVLPLAELVYKKTRGNAFYTSQLLATLEKKKMIFFHWEENEWDYNLADIQQAIMTNDGADRDAELDISFLVNRLKELPMDGQRLLKWASFVGDTFSWNTVKHLMVHSDPESEFSDTDTVSSEPQSSNGEDKTMVIESLHPLIKFSHNTGPTGGMVSNSQHGGSSSSNASEVGGGVGSASANTSRKTTTRDPINGLQAALQEGYIVPLESDEFKWSHDRYSQAAMELANPKSREKIHLKIAKYLLTESTVDSFLVSDHLTKCLALVHELEDKSSYRDILIEAGNKARASGAHKMAFGYYKAAISLLDHVCWKQEYTTTHHLYSNSVALSWVVGEYDTTEKYLDIIFKNTTEPMDRVTAYRIQNKYFFARQMHDEGAESLRKCLFELDIEDFRYNLTRQELDSEYNTVVKTINRIGFDALIKIEPCEDPKLKSIMSILEEMCTSAYWLGNQTEMFYLASKIVHLSLAKGMTSVSGIALVFMGLASVEIYHEYSYGEELGAAGVAITERHGGYNEKGRAGFLYGNFLHMWKHHYRDVLPLYRTTLRFSLSAGDRIYASFSHLHIATSLYYVGDNLADTLVEAETCYDAIHSWSSSVDSNILIMAVIRTIKALQGHTYNTSSFEIFDGDDGFNDIHFISESCKQSSNLDVPLNWYDSFRLVPLVLYGHYEHAIAVGYMCIRGIHNHPCHRHTRMMLTYHSLAIIEKLRCEQLTEEEINMYMERVNANQARMEEWVTHSTVNFNMWYTLVEAEKSSLTNDIATSIQLYENAIDQCREGGWFLDLCVCHEYAGGFYARAGLKNAAYGLIKKAMNLYLHHGSYGKANHLGIKYSSLLSEYDDNRIESHDTGIQTDPFPFLGPQGTWSTSSMGQINTINEPFVSETIPPVTTEQTLLTLDILDMASILKSSQVISSEVKFDSLLKSMMAIILENSGADCGAIIVKEEKYGMCAYGSQQDGSMTFDPPRPVADDDSLVSSRIVHHTINTGESIFIHNVDQDARFAVGPWYERVGSKSVICMPIIHKSALAGCLFIEGSSGIFTQRHITVLSLLCQQMGISISNAVLFKSVQRVTMANMRMIEMQKQALEDARKSKEAAVRATRLREIFLANMSHEIRTPFSGFYGMISLLAETALDNEQRDLVKTAKESCEILLQIIDDLLNFSKLQAGKVTLDVSPVVIEDIIADVVEMLIAMAIQKGINIAYIVSEDVPPVVMADGNRLRQVLINLLGNAIKFTHDGEIRIQCSVNPTVTHAKDDQLSLLFEVIDTGIGISQEQRKVLFEPFSQVDGSTTRKYGGTGLGLSICLQLVELMSGTINVSSVPGKGSDFYFSVRVSKLRSQQMKSLQTEGYHDDRKSLLKCISNIRILSISKYTATIDMIRHILPGVEVDGVAEIGEFNKLVVQNKYDVIIVGLFMNQDSTASATWLEDATKLNPDGLVIIMNYPASGITNGQQGVVEQVPNYKMHCKSIRMAVPFRRIKLLRTIGEMLNKIKPVPKIDNARSRTVQLITDEERELFSTMNILIAEDNPVAQKLLLKQLTRLGFQVECANNGLEAVNAWSNHPVGFFVMAFFDHHMPKCDGVAATKRIREIEKEENRDTRFPIVALTADVQESAKQICLNAGMDGYLTKPLNQKILAESLRKYFESNDIDNDDCTQPLDPIHKESEETTPNQLYKIGWLKVSRDEEQALPDASIGDMVKSYISGKVSKKESANVYFAVLKYSTLYLYDSEKQLDSKGVIMLNHHTVTTHPPDLQDFELFSKPHLIKLVNKEGASYYINCNRCIDKEDWFFAFIKASKLSQPNQQAQQQDKTHFDQSAMNHLITMVHSDQHHFQTQWLNAILGRIFFGVYRTKDIKEALYKKIVSKLDKINAKRPPFLGEITVRSVDPGHALPRFTQPKLLGLSPTGELSAEAHLQYDGGFRVEIETVLKWKYSDLLRPLTIDLVLGITLKEIEGKFLMKIKEPPTNRFWYGFYECPKMEWKVEPVVWEKRVGYSVVVKAIETKIQEFIMETMVLPNFDDITFFPTNGVGGIFEESDEDNSDNQNDVKSNMPIETPSPPVETKQSKKTHKKRHEHDEALLTTAKSLPELFSAVPERLQQQQQQQQHSKLRTPYDADSVSVHNASAPTLSSSTIPIHIPSSAGDGDRTTIGQIAISNPNNNHDTSFVGSLSSSPDSLSSSPSSCTMDDSLPTLTHVITDDTMVSPPSLACDTQSTIQITYSQDYTSDTSIHDHQQSRLRKSSSLALLRPKTGASTAINVSPAMAHKVQQLQDKKDIDSVSVSVVSL</sequence>
<dbReference type="Pfam" id="PF00069">
    <property type="entry name" value="Pkinase"/>
    <property type="match status" value="1"/>
</dbReference>
<dbReference type="SUPFAM" id="SSF55874">
    <property type="entry name" value="ATPase domain of HSP90 chaperone/DNA topoisomerase II/histidine kinase"/>
    <property type="match status" value="1"/>
</dbReference>
<evidence type="ECO:0000256" key="7">
    <source>
        <dbReference type="ARBA" id="ARBA00022741"/>
    </source>
</evidence>
<dbReference type="InterPro" id="IPR005467">
    <property type="entry name" value="His_kinase_dom"/>
</dbReference>
<dbReference type="InterPro" id="IPR000719">
    <property type="entry name" value="Prot_kinase_dom"/>
</dbReference>
<evidence type="ECO:0000256" key="12">
    <source>
        <dbReference type="ARBA" id="ARBA00023121"/>
    </source>
</evidence>
<keyword evidence="9" id="KW-0067">ATP-binding</keyword>
<evidence type="ECO:0000256" key="1">
    <source>
        <dbReference type="ARBA" id="ARBA00000085"/>
    </source>
</evidence>
<evidence type="ECO:0000256" key="3">
    <source>
        <dbReference type="ARBA" id="ARBA00012438"/>
    </source>
</evidence>
<dbReference type="Gene3D" id="3.40.50.300">
    <property type="entry name" value="P-loop containing nucleotide triphosphate hydrolases"/>
    <property type="match status" value="1"/>
</dbReference>
<evidence type="ECO:0000256" key="9">
    <source>
        <dbReference type="ARBA" id="ARBA00022840"/>
    </source>
</evidence>
<dbReference type="InterPro" id="IPR003594">
    <property type="entry name" value="HATPase_dom"/>
</dbReference>
<keyword evidence="21" id="KW-1185">Reference proteome</keyword>
<keyword evidence="11" id="KW-0445">Lipid transport</keyword>
<feature type="domain" description="Response regulatory" evidence="18">
    <location>
        <begin position="2209"/>
        <end position="2332"/>
    </location>
</feature>
<dbReference type="SUPFAM" id="SSF56112">
    <property type="entry name" value="Protein kinase-like (PK-like)"/>
    <property type="match status" value="1"/>
</dbReference>
<dbReference type="PANTHER" id="PTHR45339">
    <property type="entry name" value="HYBRID SIGNAL TRANSDUCTION HISTIDINE KINASE J"/>
    <property type="match status" value="1"/>
</dbReference>
<dbReference type="Pfam" id="PF13185">
    <property type="entry name" value="GAF_2"/>
    <property type="match status" value="1"/>
</dbReference>
<dbReference type="CDD" id="cd21675">
    <property type="entry name" value="SMP_TEX2"/>
    <property type="match status" value="1"/>
</dbReference>
<dbReference type="GO" id="GO:0000155">
    <property type="term" value="F:phosphorelay sensor kinase activity"/>
    <property type="evidence" value="ECO:0007669"/>
    <property type="project" value="InterPro"/>
</dbReference>
<feature type="domain" description="SMP-LTD" evidence="19">
    <location>
        <begin position="2518"/>
        <end position="2711"/>
    </location>
</feature>
<keyword evidence="12" id="KW-0446">Lipid-binding</keyword>
<feature type="compositionally biased region" description="Low complexity" evidence="15">
    <location>
        <begin position="2813"/>
        <end position="2827"/>
    </location>
</feature>
<feature type="compositionally biased region" description="Polar residues" evidence="15">
    <location>
        <begin position="814"/>
        <end position="825"/>
    </location>
</feature>
<evidence type="ECO:0000259" key="16">
    <source>
        <dbReference type="PROSITE" id="PS50011"/>
    </source>
</evidence>
<dbReference type="InterPro" id="IPR003018">
    <property type="entry name" value="GAF"/>
</dbReference>
<dbReference type="Pfam" id="PF00072">
    <property type="entry name" value="Response_reg"/>
    <property type="match status" value="1"/>
</dbReference>
<gene>
    <name evidence="20" type="ORF">INT48_009751</name>
</gene>
<organism evidence="20 21">
    <name type="scientific">Thamnidium elegans</name>
    <dbReference type="NCBI Taxonomy" id="101142"/>
    <lineage>
        <taxon>Eukaryota</taxon>
        <taxon>Fungi</taxon>
        <taxon>Fungi incertae sedis</taxon>
        <taxon>Mucoromycota</taxon>
        <taxon>Mucoromycotina</taxon>
        <taxon>Mucoromycetes</taxon>
        <taxon>Mucorales</taxon>
        <taxon>Mucorineae</taxon>
        <taxon>Mucoraceae</taxon>
        <taxon>Thamnidium</taxon>
    </lineage>
</organism>
<dbReference type="GO" id="GO:0006869">
    <property type="term" value="P:lipid transport"/>
    <property type="evidence" value="ECO:0007669"/>
    <property type="project" value="UniProtKB-KW"/>
</dbReference>
<dbReference type="InterPro" id="IPR011006">
    <property type="entry name" value="CheY-like_superfamily"/>
</dbReference>
<dbReference type="PROSITE" id="PS51847">
    <property type="entry name" value="SMP"/>
    <property type="match status" value="1"/>
</dbReference>
<dbReference type="FunFam" id="3.30.565.10:FF:000010">
    <property type="entry name" value="Sensor histidine kinase RcsC"/>
    <property type="match status" value="1"/>
</dbReference>
<dbReference type="CDD" id="cd17546">
    <property type="entry name" value="REC_hyHK_CKI1_RcsC-like"/>
    <property type="match status" value="1"/>
</dbReference>
<dbReference type="Gene3D" id="1.10.287.130">
    <property type="match status" value="1"/>
</dbReference>
<dbReference type="PROSITE" id="PS50011">
    <property type="entry name" value="PROTEIN_KINASE_DOM"/>
    <property type="match status" value="1"/>
</dbReference>
<dbReference type="InterPro" id="IPR036890">
    <property type="entry name" value="HATPase_C_sf"/>
</dbReference>
<dbReference type="SMART" id="SM00065">
    <property type="entry name" value="GAF"/>
    <property type="match status" value="1"/>
</dbReference>
<protein>
    <recommendedName>
        <fullName evidence="3">histidine kinase</fullName>
        <ecNumber evidence="3">2.7.13.3</ecNumber>
    </recommendedName>
</protein>
<dbReference type="Gene3D" id="3.40.50.2300">
    <property type="match status" value="1"/>
</dbReference>
<feature type="domain" description="Protein kinase" evidence="16">
    <location>
        <begin position="32"/>
        <end position="341"/>
    </location>
</feature>
<dbReference type="InterPro" id="IPR041664">
    <property type="entry name" value="AAA_16"/>
</dbReference>
<dbReference type="CDD" id="cd16922">
    <property type="entry name" value="HATPase_EvgS-ArcB-TorS-like"/>
    <property type="match status" value="1"/>
</dbReference>
<feature type="region of interest" description="Disordered" evidence="15">
    <location>
        <begin position="2782"/>
        <end position="2872"/>
    </location>
</feature>
<keyword evidence="4" id="KW-0813">Transport</keyword>
<reference evidence="20" key="1">
    <citation type="submission" date="2021-01" db="EMBL/GenBank/DDBJ databases">
        <title>Metabolic potential, ecology and presence of endohyphal bacteria is reflected in genomic diversity of Mucoromycotina.</title>
        <authorList>
            <person name="Muszewska A."/>
            <person name="Okrasinska A."/>
            <person name="Steczkiewicz K."/>
            <person name="Drgas O."/>
            <person name="Orlowska M."/>
            <person name="Perlinska-Lenart U."/>
            <person name="Aleksandrzak-Piekarczyk T."/>
            <person name="Szatraj K."/>
            <person name="Zielenkiewicz U."/>
            <person name="Pilsyk S."/>
            <person name="Malc E."/>
            <person name="Mieczkowski P."/>
            <person name="Kruszewska J.S."/>
            <person name="Biernat P."/>
            <person name="Pawlowska J."/>
        </authorList>
    </citation>
    <scope>NUCLEOTIDE SEQUENCE</scope>
    <source>
        <strain evidence="20">WA0000018081</strain>
    </source>
</reference>
<dbReference type="SUPFAM" id="SSF52172">
    <property type="entry name" value="CheY-like"/>
    <property type="match status" value="1"/>
</dbReference>
<evidence type="ECO:0000259" key="19">
    <source>
        <dbReference type="PROSITE" id="PS51847"/>
    </source>
</evidence>
<dbReference type="PRINTS" id="PR00344">
    <property type="entry name" value="BCTRLSENSOR"/>
</dbReference>
<dbReference type="Pfam" id="PF00512">
    <property type="entry name" value="HisKA"/>
    <property type="match status" value="1"/>
</dbReference>
<evidence type="ECO:0000256" key="8">
    <source>
        <dbReference type="ARBA" id="ARBA00022777"/>
    </source>
</evidence>
<evidence type="ECO:0000256" key="6">
    <source>
        <dbReference type="ARBA" id="ARBA00022679"/>
    </source>
</evidence>
<dbReference type="EMBL" id="JAEPRE010000065">
    <property type="protein sequence ID" value="KAG2233938.1"/>
    <property type="molecule type" value="Genomic_DNA"/>
</dbReference>
<dbReference type="InterPro" id="IPR001849">
    <property type="entry name" value="PH_domain"/>
</dbReference>
<dbReference type="CDD" id="cd00082">
    <property type="entry name" value="HisKA"/>
    <property type="match status" value="1"/>
</dbReference>
<keyword evidence="5 14" id="KW-0597">Phosphoprotein</keyword>
<evidence type="ECO:0000256" key="14">
    <source>
        <dbReference type="PROSITE-ProRule" id="PRU00169"/>
    </source>
</evidence>
<dbReference type="Proteomes" id="UP000613177">
    <property type="component" value="Unassembled WGS sequence"/>
</dbReference>
<feature type="compositionally biased region" description="Polar residues" evidence="15">
    <location>
        <begin position="2835"/>
        <end position="2854"/>
    </location>
</feature>
<feature type="region of interest" description="Disordered" evidence="15">
    <location>
        <begin position="2719"/>
        <end position="2764"/>
    </location>
</feature>
<evidence type="ECO:0000256" key="13">
    <source>
        <dbReference type="ARBA" id="ARBA00023136"/>
    </source>
</evidence>
<dbReference type="GO" id="GO:0005524">
    <property type="term" value="F:ATP binding"/>
    <property type="evidence" value="ECO:0007669"/>
    <property type="project" value="UniProtKB-KW"/>
</dbReference>
<evidence type="ECO:0000256" key="15">
    <source>
        <dbReference type="SAM" id="MobiDB-lite"/>
    </source>
</evidence>